<dbReference type="CDD" id="cd06582">
    <property type="entry name" value="TM_PBP1_LivH_like"/>
    <property type="match status" value="1"/>
</dbReference>
<protein>
    <submittedName>
        <fullName evidence="10">Branched-chain amino acid ABC transporter permease</fullName>
    </submittedName>
</protein>
<keyword evidence="3" id="KW-1003">Cell membrane</keyword>
<keyword evidence="5" id="KW-0029">Amino-acid transport</keyword>
<feature type="transmembrane region" description="Helical" evidence="9">
    <location>
        <begin position="221"/>
        <end position="247"/>
    </location>
</feature>
<evidence type="ECO:0000256" key="3">
    <source>
        <dbReference type="ARBA" id="ARBA00022475"/>
    </source>
</evidence>
<comment type="subcellular location">
    <subcellularLocation>
        <location evidence="1">Cell membrane</location>
        <topology evidence="1">Multi-pass membrane protein</topology>
    </subcellularLocation>
</comment>
<keyword evidence="2" id="KW-0813">Transport</keyword>
<feature type="transmembrane region" description="Helical" evidence="9">
    <location>
        <begin position="185"/>
        <end position="209"/>
    </location>
</feature>
<evidence type="ECO:0000256" key="2">
    <source>
        <dbReference type="ARBA" id="ARBA00022448"/>
    </source>
</evidence>
<reference evidence="10" key="1">
    <citation type="submission" date="2020-02" db="EMBL/GenBank/DDBJ databases">
        <authorList>
            <person name="Chen W.-M."/>
        </authorList>
    </citation>
    <scope>NUCLEOTIDE SEQUENCE</scope>
    <source>
        <strain evidence="10">NBD-18</strain>
    </source>
</reference>
<evidence type="ECO:0000313" key="10">
    <source>
        <dbReference type="EMBL" id="NDY82087.1"/>
    </source>
</evidence>
<sequence length="288" mass="30426">MSTIFATGLIGMTLGGQYALLAMGFTLIFGIIGVMNFAHGAFFVLGGYVAFACVQFLQFPYPVAVIAAGVVTAALGYLYERYVIERTIDDGLSTLMLTLGLAMVMITSIVVVFGVEAPRFEFPITDVLFYEGLFLPVANLILVLCCGIIILGVYYLLYRTSFGRSLRAISCDREIASTLGLRANLLFPLAFALATALAGVTGALVTPILALHPHVGDHVLAMSFIVVILGGLGSLWGAVAAAFIVGLIEAYSSVYLGGTKGALALFVLVMIMLIVKPSGLFGREARGA</sequence>
<feature type="transmembrane region" description="Helical" evidence="9">
    <location>
        <begin position="254"/>
        <end position="275"/>
    </location>
</feature>
<keyword evidence="6 9" id="KW-1133">Transmembrane helix</keyword>
<keyword evidence="4 9" id="KW-0812">Transmembrane</keyword>
<evidence type="ECO:0000256" key="5">
    <source>
        <dbReference type="ARBA" id="ARBA00022970"/>
    </source>
</evidence>
<name>A0A6B2QZ97_9BURK</name>
<dbReference type="PANTHER" id="PTHR11795">
    <property type="entry name" value="BRANCHED-CHAIN AMINO ACID TRANSPORT SYSTEM PERMEASE PROTEIN LIVH"/>
    <property type="match status" value="1"/>
</dbReference>
<feature type="transmembrane region" description="Helical" evidence="9">
    <location>
        <begin position="133"/>
        <end position="157"/>
    </location>
</feature>
<organism evidence="10">
    <name type="scientific">Sheuella amnicola</name>
    <dbReference type="NCBI Taxonomy" id="2707330"/>
    <lineage>
        <taxon>Bacteria</taxon>
        <taxon>Pseudomonadati</taxon>
        <taxon>Pseudomonadota</taxon>
        <taxon>Betaproteobacteria</taxon>
        <taxon>Burkholderiales</taxon>
        <taxon>Alcaligenaceae</taxon>
        <taxon>Sheuella</taxon>
    </lineage>
</organism>
<feature type="transmembrane region" description="Helical" evidence="9">
    <location>
        <begin position="59"/>
        <end position="79"/>
    </location>
</feature>
<dbReference type="Pfam" id="PF02653">
    <property type="entry name" value="BPD_transp_2"/>
    <property type="match status" value="1"/>
</dbReference>
<dbReference type="GO" id="GO:0022857">
    <property type="term" value="F:transmembrane transporter activity"/>
    <property type="evidence" value="ECO:0007669"/>
    <property type="project" value="InterPro"/>
</dbReference>
<dbReference type="InterPro" id="IPR052157">
    <property type="entry name" value="BCAA_transport_permease"/>
</dbReference>
<comment type="similarity">
    <text evidence="8">Belongs to the binding-protein-dependent transport system permease family. LivHM subfamily.</text>
</comment>
<keyword evidence="7 9" id="KW-0472">Membrane</keyword>
<dbReference type="InterPro" id="IPR001851">
    <property type="entry name" value="ABC_transp_permease"/>
</dbReference>
<evidence type="ECO:0000256" key="6">
    <source>
        <dbReference type="ARBA" id="ARBA00022989"/>
    </source>
</evidence>
<evidence type="ECO:0000256" key="7">
    <source>
        <dbReference type="ARBA" id="ARBA00023136"/>
    </source>
</evidence>
<proteinExistence type="inferred from homology"/>
<evidence type="ECO:0000256" key="1">
    <source>
        <dbReference type="ARBA" id="ARBA00004651"/>
    </source>
</evidence>
<dbReference type="RefSeq" id="WP_163651361.1">
    <property type="nucleotide sequence ID" value="NZ_JAAGRN010000001.1"/>
</dbReference>
<gene>
    <name evidence="10" type="ORF">G3I67_02475</name>
</gene>
<comment type="caution">
    <text evidence="10">The sequence shown here is derived from an EMBL/GenBank/DDBJ whole genome shotgun (WGS) entry which is preliminary data.</text>
</comment>
<evidence type="ECO:0000256" key="8">
    <source>
        <dbReference type="ARBA" id="ARBA00037998"/>
    </source>
</evidence>
<feature type="transmembrane region" description="Helical" evidence="9">
    <location>
        <begin position="91"/>
        <end position="113"/>
    </location>
</feature>
<dbReference type="EMBL" id="JAAGRN010000001">
    <property type="protein sequence ID" value="NDY82087.1"/>
    <property type="molecule type" value="Genomic_DNA"/>
</dbReference>
<dbReference type="AlphaFoldDB" id="A0A6B2QZ97"/>
<dbReference type="GO" id="GO:0006865">
    <property type="term" value="P:amino acid transport"/>
    <property type="evidence" value="ECO:0007669"/>
    <property type="project" value="UniProtKB-KW"/>
</dbReference>
<dbReference type="PANTHER" id="PTHR11795:SF442">
    <property type="entry name" value="ABC TRANSPORTER ATP-BINDING PROTEIN"/>
    <property type="match status" value="1"/>
</dbReference>
<dbReference type="GO" id="GO:0005886">
    <property type="term" value="C:plasma membrane"/>
    <property type="evidence" value="ECO:0007669"/>
    <property type="project" value="UniProtKB-SubCell"/>
</dbReference>
<evidence type="ECO:0000256" key="4">
    <source>
        <dbReference type="ARBA" id="ARBA00022692"/>
    </source>
</evidence>
<evidence type="ECO:0000256" key="9">
    <source>
        <dbReference type="SAM" id="Phobius"/>
    </source>
</evidence>
<feature type="transmembrane region" description="Helical" evidence="9">
    <location>
        <begin position="18"/>
        <end position="39"/>
    </location>
</feature>
<accession>A0A6B2QZ97</accession>